<keyword evidence="2" id="KW-0378">Hydrolase</keyword>
<proteinExistence type="predicted"/>
<dbReference type="GO" id="GO:0016798">
    <property type="term" value="F:hydrolase activity, acting on glycosyl bonds"/>
    <property type="evidence" value="ECO:0007669"/>
    <property type="project" value="UniProtKB-KW"/>
</dbReference>
<sequence length="580" mass="63572">MKFLSIIKPQHRNRIYQRLYQRLVQSRRFSLNALNRDLVTVSEDVVFHKNQLNPVVALESALYTHILPYPENFELALRLQDVIRRSGATPATIGIINSVAKIGLSDQEIHSLCSAAGKPETLKVSRNDLSFILGMGIAGSPSNGGTTISSTMTLARWAGINVLATSGFGDVHLGGKDPLSMSADLTELGRTPIAIISGGFKSSLDTHRTLELLEAKGILVATYSDARVTNINFPEYYSHDSRISSPRVFHDPKEAAAIIFSLAKLGTRGNRFSRSGALFANPISEDVSIPKEEIEKATHQATSEATKLGIHGKEAANFVLNKIKDFTNGRSDSVSRASIESNVILASKIAIEVASLWKKDRDLQNYNQGSSIATEKPEQLQGNQACKNSIRPRITKYTARSNSLYEAKINAFKTIKVLGINEIPKFSPNIAIIGAVANKQICDFILSPNAAFDTNLQPILKSTNHSRIEHTVGGVGHDIALATHLVSGNQRVRLYSLVANDLPGSTIVNSLKAETLDVNGIKVLPETIYRSGQAIQNRTAQCVHINDGKKDLVLGMNDFQIFRHNSYEFSKIKTSYLKWA</sequence>
<dbReference type="GO" id="GO:0005737">
    <property type="term" value="C:cytoplasm"/>
    <property type="evidence" value="ECO:0007669"/>
    <property type="project" value="TreeGrafter"/>
</dbReference>
<keyword evidence="5" id="KW-0326">Glycosidase</keyword>
<accession>A0A420HQW5</accession>
<evidence type="ECO:0000256" key="2">
    <source>
        <dbReference type="ARBA" id="ARBA00022801"/>
    </source>
</evidence>
<dbReference type="InterPro" id="IPR007342">
    <property type="entry name" value="PsuG"/>
</dbReference>
<evidence type="ECO:0000256" key="3">
    <source>
        <dbReference type="ARBA" id="ARBA00023211"/>
    </source>
</evidence>
<feature type="non-terminal residue" evidence="6">
    <location>
        <position position="580"/>
    </location>
</feature>
<dbReference type="GO" id="GO:0004730">
    <property type="term" value="F:pseudouridylate synthase activity"/>
    <property type="evidence" value="ECO:0007669"/>
    <property type="project" value="InterPro"/>
</dbReference>
<evidence type="ECO:0000313" key="6">
    <source>
        <dbReference type="EMBL" id="RKF59835.1"/>
    </source>
</evidence>
<gene>
    <name evidence="6" type="ORF">OnM2_056049</name>
</gene>
<dbReference type="Gene3D" id="3.40.1190.20">
    <property type="match status" value="1"/>
</dbReference>
<organism evidence="6 7">
    <name type="scientific">Erysiphe neolycopersici</name>
    <dbReference type="NCBI Taxonomy" id="212602"/>
    <lineage>
        <taxon>Eukaryota</taxon>
        <taxon>Fungi</taxon>
        <taxon>Dikarya</taxon>
        <taxon>Ascomycota</taxon>
        <taxon>Pezizomycotina</taxon>
        <taxon>Leotiomycetes</taxon>
        <taxon>Erysiphales</taxon>
        <taxon>Erysiphaceae</taxon>
        <taxon>Erysiphe</taxon>
    </lineage>
</organism>
<keyword evidence="1" id="KW-0479">Metal-binding</keyword>
<dbReference type="SUPFAM" id="SSF110581">
    <property type="entry name" value="Indigoidine synthase A-like"/>
    <property type="match status" value="1"/>
</dbReference>
<keyword evidence="3" id="KW-0464">Manganese</keyword>
<dbReference type="AlphaFoldDB" id="A0A420HQW5"/>
<evidence type="ECO:0000256" key="4">
    <source>
        <dbReference type="ARBA" id="ARBA00023239"/>
    </source>
</evidence>
<evidence type="ECO:0000313" key="7">
    <source>
        <dbReference type="Proteomes" id="UP000286134"/>
    </source>
</evidence>
<evidence type="ECO:0000256" key="5">
    <source>
        <dbReference type="ARBA" id="ARBA00023295"/>
    </source>
</evidence>
<dbReference type="STRING" id="212602.A0A420HQW5"/>
<dbReference type="Proteomes" id="UP000286134">
    <property type="component" value="Unassembled WGS sequence"/>
</dbReference>
<protein>
    <submittedName>
        <fullName evidence="6">Pseudouridine-metabolizing bifunctional protein</fullName>
    </submittedName>
</protein>
<dbReference type="OrthoDB" id="198885at2759"/>
<dbReference type="InterPro" id="IPR022830">
    <property type="entry name" value="Indigdn_synthA-like"/>
</dbReference>
<dbReference type="Gene3D" id="3.40.1790.10">
    <property type="entry name" value="Indigoidine synthase domain"/>
    <property type="match status" value="1"/>
</dbReference>
<keyword evidence="4" id="KW-0456">Lyase</keyword>
<reference evidence="6 7" key="1">
    <citation type="journal article" date="2018" name="BMC Genomics">
        <title>Comparative genome analyses reveal sequence features reflecting distinct modes of host-adaptation between dicot and monocot powdery mildew.</title>
        <authorList>
            <person name="Wu Y."/>
            <person name="Ma X."/>
            <person name="Pan Z."/>
            <person name="Kale S.D."/>
            <person name="Song Y."/>
            <person name="King H."/>
            <person name="Zhang Q."/>
            <person name="Presley C."/>
            <person name="Deng X."/>
            <person name="Wei C.I."/>
            <person name="Xiao S."/>
        </authorList>
    </citation>
    <scope>NUCLEOTIDE SEQUENCE [LARGE SCALE GENOMIC DNA]</scope>
    <source>
        <strain evidence="6">UMSG2</strain>
    </source>
</reference>
<name>A0A420HQW5_9PEZI</name>
<dbReference type="Pfam" id="PF04227">
    <property type="entry name" value="Indigoidine_A"/>
    <property type="match status" value="1"/>
</dbReference>
<evidence type="ECO:0000256" key="1">
    <source>
        <dbReference type="ARBA" id="ARBA00022723"/>
    </source>
</evidence>
<comment type="caution">
    <text evidence="6">The sequence shown here is derived from an EMBL/GenBank/DDBJ whole genome shotgun (WGS) entry which is preliminary data.</text>
</comment>
<dbReference type="PANTHER" id="PTHR42909">
    <property type="entry name" value="ZGC:136858"/>
    <property type="match status" value="1"/>
</dbReference>
<dbReference type="SUPFAM" id="SSF53613">
    <property type="entry name" value="Ribokinase-like"/>
    <property type="match status" value="1"/>
</dbReference>
<dbReference type="PANTHER" id="PTHR42909:SF1">
    <property type="entry name" value="CARBOHYDRATE KINASE PFKB DOMAIN-CONTAINING PROTEIN"/>
    <property type="match status" value="1"/>
</dbReference>
<dbReference type="InterPro" id="IPR029056">
    <property type="entry name" value="Ribokinase-like"/>
</dbReference>
<dbReference type="GO" id="GO:0046872">
    <property type="term" value="F:metal ion binding"/>
    <property type="evidence" value="ECO:0007669"/>
    <property type="project" value="UniProtKB-KW"/>
</dbReference>
<keyword evidence="7" id="KW-1185">Reference proteome</keyword>
<dbReference type="EMBL" id="MCFK01005670">
    <property type="protein sequence ID" value="RKF59835.1"/>
    <property type="molecule type" value="Genomic_DNA"/>
</dbReference>